<dbReference type="KEGG" id="kdj:28971175"/>
<evidence type="ECO:0000256" key="1">
    <source>
        <dbReference type="SAM" id="MobiDB-lite"/>
    </source>
</evidence>
<keyword evidence="3" id="KW-1185">Reference proteome</keyword>
<feature type="compositionally biased region" description="Basic and acidic residues" evidence="1">
    <location>
        <begin position="781"/>
        <end position="791"/>
    </location>
</feature>
<dbReference type="SUPFAM" id="SSF52096">
    <property type="entry name" value="ClpP/crotonase"/>
    <property type="match status" value="1"/>
</dbReference>
<feature type="compositionally biased region" description="Low complexity" evidence="1">
    <location>
        <begin position="1020"/>
        <end position="1040"/>
    </location>
</feature>
<dbReference type="InterPro" id="IPR029045">
    <property type="entry name" value="ClpP/crotonase-like_dom_sf"/>
</dbReference>
<dbReference type="Pfam" id="PF00378">
    <property type="entry name" value="ECH_1"/>
    <property type="match status" value="1"/>
</dbReference>
<dbReference type="AlphaFoldDB" id="A0AAJ8KXA0"/>
<feature type="compositionally biased region" description="Low complexity" evidence="1">
    <location>
        <begin position="845"/>
        <end position="855"/>
    </location>
</feature>
<evidence type="ECO:0000313" key="3">
    <source>
        <dbReference type="Proteomes" id="UP000078595"/>
    </source>
</evidence>
<dbReference type="PANTHER" id="PTHR43388">
    <property type="entry name" value="HYDROGENASE MATURATION FACTOR HOXX"/>
    <property type="match status" value="1"/>
</dbReference>
<feature type="compositionally biased region" description="Low complexity" evidence="1">
    <location>
        <begin position="953"/>
        <end position="964"/>
    </location>
</feature>
<feature type="compositionally biased region" description="Low complexity" evidence="1">
    <location>
        <begin position="891"/>
        <end position="900"/>
    </location>
</feature>
<feature type="compositionally biased region" description="Basic and acidic residues" evidence="1">
    <location>
        <begin position="1060"/>
        <end position="1072"/>
    </location>
</feature>
<protein>
    <recommendedName>
        <fullName evidence="4">Methionyl-tRNA formyltransferase</fullName>
    </recommendedName>
</protein>
<gene>
    <name evidence="2" type="ORF">I303_108198</name>
</gene>
<feature type="compositionally biased region" description="Low complexity" evidence="1">
    <location>
        <begin position="873"/>
        <end position="883"/>
    </location>
</feature>
<dbReference type="SUPFAM" id="SSF53328">
    <property type="entry name" value="Formyltransferase"/>
    <property type="match status" value="1"/>
</dbReference>
<feature type="region of interest" description="Disordered" evidence="1">
    <location>
        <begin position="842"/>
        <end position="1120"/>
    </location>
</feature>
<dbReference type="GeneID" id="28971175"/>
<reference evidence="2" key="1">
    <citation type="submission" date="2013-07" db="EMBL/GenBank/DDBJ databases">
        <authorList>
            <consortium name="The Broad Institute Genome Sequencing Platform"/>
            <person name="Cuomo C."/>
            <person name="Litvintseva A."/>
            <person name="Chen Y."/>
            <person name="Heitman J."/>
            <person name="Sun S."/>
            <person name="Springer D."/>
            <person name="Dromer F."/>
            <person name="Young S.K."/>
            <person name="Zeng Q."/>
            <person name="Gargeya S."/>
            <person name="Fitzgerald M."/>
            <person name="Abouelleil A."/>
            <person name="Alvarado L."/>
            <person name="Berlin A.M."/>
            <person name="Chapman S.B."/>
            <person name="Dewar J."/>
            <person name="Goldberg J."/>
            <person name="Griggs A."/>
            <person name="Gujja S."/>
            <person name="Hansen M."/>
            <person name="Howarth C."/>
            <person name="Imamovic A."/>
            <person name="Larimer J."/>
            <person name="McCowan C."/>
            <person name="Murphy C."/>
            <person name="Pearson M."/>
            <person name="Priest M."/>
            <person name="Roberts A."/>
            <person name="Saif S."/>
            <person name="Shea T."/>
            <person name="Sykes S."/>
            <person name="Wortman J."/>
            <person name="Nusbaum C."/>
            <person name="Birren B."/>
        </authorList>
    </citation>
    <scope>NUCLEOTIDE SEQUENCE</scope>
    <source>
        <strain evidence="2">CBS 10117</strain>
    </source>
</reference>
<feature type="compositionally biased region" description="Acidic residues" evidence="1">
    <location>
        <begin position="1086"/>
        <end position="1098"/>
    </location>
</feature>
<accession>A0AAJ8KXA0</accession>
<dbReference type="Gene3D" id="3.90.226.10">
    <property type="entry name" value="2-enoyl-CoA Hydratase, Chain A, domain 1"/>
    <property type="match status" value="1"/>
</dbReference>
<dbReference type="InterPro" id="IPR036477">
    <property type="entry name" value="Formyl_transf_N_sf"/>
</dbReference>
<reference evidence="2" key="2">
    <citation type="submission" date="2024-02" db="EMBL/GenBank/DDBJ databases">
        <title>Comparative genomics of Cryptococcus and Kwoniella reveals pathogenesis evolution and contrasting modes of karyotype evolution via chromosome fusion or intercentromeric recombination.</title>
        <authorList>
            <person name="Coelho M.A."/>
            <person name="David-Palma M."/>
            <person name="Shea T."/>
            <person name="Bowers K."/>
            <person name="McGinley-Smith S."/>
            <person name="Mohammad A.W."/>
            <person name="Gnirke A."/>
            <person name="Yurkov A.M."/>
            <person name="Nowrousian M."/>
            <person name="Sun S."/>
            <person name="Cuomo C.A."/>
            <person name="Heitman J."/>
        </authorList>
    </citation>
    <scope>NUCLEOTIDE SEQUENCE</scope>
    <source>
        <strain evidence="2">CBS 10117</strain>
    </source>
</reference>
<organism evidence="2 3">
    <name type="scientific">Kwoniella dejecticola CBS 10117</name>
    <dbReference type="NCBI Taxonomy" id="1296121"/>
    <lineage>
        <taxon>Eukaryota</taxon>
        <taxon>Fungi</taxon>
        <taxon>Dikarya</taxon>
        <taxon>Basidiomycota</taxon>
        <taxon>Agaricomycotina</taxon>
        <taxon>Tremellomycetes</taxon>
        <taxon>Tremellales</taxon>
        <taxon>Cryptococcaceae</taxon>
        <taxon>Kwoniella</taxon>
    </lineage>
</organism>
<sequence>MISPPLGPLAALPDHVEPLKRFRILLLVSSINSFTQRVYSYLHYLGFEQVSIQLATSDEDMLNAAEGWDADIVLCPFLTKKLPESIYSRWITLVVHPGPPGDAGPSSLDWVLMGDDGSIADSSEALDVLLNKSIVDRGPTQRSHWGTICFQANEELDGGAVWAWEQYALPPIGSITKAGLYQNQHSIGAISATIHALIRVYEQTAGAGLPKSDWLKATPKSEWSTHCVSLRQPFLGGSTTDRPLLQSTKRRPIFEVHTAEDILRILNASDSQPGSMLNSLTANSKSSLFAYGAHVHADVSTIPASLYVSLGYESFSEIPNGKIIATRQGAIFIKTRQVPGRTAAGIWITHGRVPRGKDKPIDPKIPMVDAIRAAGHGAALDGVREWEQNTWTERIGEWQEVYVKSIEDDGGIAQLVYWNFYNGAFTTTNCQYLLRALQWATAPKRGNVKILALMGGHYFSNGIALNTIENASSPGRETWDNISAIDDIVSFLVGDISTEVPAFLENVQPLSQRGIVTVACVRGNAAAGGVALAAACDVVLAGRNVVLNPSYRGMGLHGSELHSYSYLKRCGPVHAATLLRAMKPLNTAIAHQWGLVDIEIGSSHQTLAEAEPLFVNSVLTILNSPAEHVSSPESTFRCAPWCRPSQFTDIDPSKSLVGVLCESKISNYTSKRDFPPLLHYRNEELSQMLLDSFHPIRSNRYHSRRYKFIRKTKASSTPARYMIHNAQATPDEEDTREFDDAPGWVRGEEWGFVDLPTPKSLETSESTRIDIFNDGTLDSPAEERATQDETPVHSSTTRVEHASGIGAENGADLSHVPPEMPRKSSEVPTLIPSALIDDHAHAHAHPSPAMSSSSSGEGPLPTTPMMDIPPTKSAHSASSLSPSRNGRLQISGSSSPASPSKRLSLFRNTSSTSSSSPRGDHVPPLPISASSKGGQKQTVVSGKQMIDQFGNVQSIHTQSQSQSTKGPKEREKKGTFRIIKKKVKNALRSLNGGESSSTSTAIKTTQPKSHGSLSGGNDLTTSKSISSNSSNSRSITMTRSKSSTNTPSAISKKGISSDDYNFRIKDQKEPSRENGTCEWPCLVTGGEEEGEGEAEAEANEGPTSGKSTSLVPVRVVQQAS</sequence>
<evidence type="ECO:0000313" key="2">
    <source>
        <dbReference type="EMBL" id="WWC65580.1"/>
    </source>
</evidence>
<dbReference type="InterPro" id="IPR001753">
    <property type="entry name" value="Enoyl-CoA_hydra/iso"/>
</dbReference>
<dbReference type="Gene3D" id="3.40.50.12230">
    <property type="match status" value="1"/>
</dbReference>
<dbReference type="Proteomes" id="UP000078595">
    <property type="component" value="Chromosome 11"/>
</dbReference>
<dbReference type="PANTHER" id="PTHR43388:SF1">
    <property type="entry name" value="HYDROGENASE MATURATION FACTOR HOXX"/>
    <property type="match status" value="1"/>
</dbReference>
<feature type="region of interest" description="Disordered" evidence="1">
    <location>
        <begin position="772"/>
        <end position="827"/>
    </location>
</feature>
<feature type="compositionally biased region" description="Polar residues" evidence="1">
    <location>
        <begin position="928"/>
        <end position="941"/>
    </location>
</feature>
<evidence type="ECO:0008006" key="4">
    <source>
        <dbReference type="Google" id="ProtNLM"/>
    </source>
</evidence>
<proteinExistence type="predicted"/>
<feature type="compositionally biased region" description="Polar residues" evidence="1">
    <location>
        <begin position="992"/>
        <end position="1019"/>
    </location>
</feature>
<dbReference type="RefSeq" id="XP_065825854.1">
    <property type="nucleotide sequence ID" value="XM_065969782.1"/>
</dbReference>
<name>A0AAJ8KXA0_9TREE</name>
<dbReference type="InterPro" id="IPR047180">
    <property type="entry name" value="HoxX-like"/>
</dbReference>
<dbReference type="EMBL" id="CP144540">
    <property type="protein sequence ID" value="WWC65580.1"/>
    <property type="molecule type" value="Genomic_DNA"/>
</dbReference>